<evidence type="ECO:0000313" key="7">
    <source>
        <dbReference type="Proteomes" id="UP000595564"/>
    </source>
</evidence>
<dbReference type="PANTHER" id="PTHR45138">
    <property type="entry name" value="REGULATORY COMPONENTS OF SENSORY TRANSDUCTION SYSTEM"/>
    <property type="match status" value="1"/>
</dbReference>
<dbReference type="InterPro" id="IPR019734">
    <property type="entry name" value="TPR_rpt"/>
</dbReference>
<evidence type="ECO:0000313" key="6">
    <source>
        <dbReference type="EMBL" id="BBB33470.1"/>
    </source>
</evidence>
<dbReference type="Pfam" id="PF00990">
    <property type="entry name" value="GGDEF"/>
    <property type="match status" value="1"/>
</dbReference>
<dbReference type="KEGG" id="thyd:TTHT_2029"/>
<keyword evidence="3" id="KW-0802">TPR repeat</keyword>
<dbReference type="SUPFAM" id="SSF55073">
    <property type="entry name" value="Nucleotide cyclase"/>
    <property type="match status" value="1"/>
</dbReference>
<dbReference type="NCBIfam" id="TIGR00254">
    <property type="entry name" value="GGDEF"/>
    <property type="match status" value="1"/>
</dbReference>
<keyword evidence="4" id="KW-0472">Membrane</keyword>
<proteinExistence type="predicted"/>
<dbReference type="Gene3D" id="1.25.40.10">
    <property type="entry name" value="Tetratricopeptide repeat domain"/>
    <property type="match status" value="2"/>
</dbReference>
<keyword evidence="4" id="KW-0812">Transmembrane</keyword>
<protein>
    <recommendedName>
        <fullName evidence="1">diguanylate cyclase</fullName>
        <ecNumber evidence="1">2.7.7.65</ecNumber>
    </recommendedName>
</protein>
<name>A0A7R6PYZ7_9BACT</name>
<dbReference type="RefSeq" id="WP_201327780.1">
    <property type="nucleotide sequence ID" value="NZ_AP017470.1"/>
</dbReference>
<feature type="domain" description="GGDEF" evidence="5">
    <location>
        <begin position="431"/>
        <end position="561"/>
    </location>
</feature>
<evidence type="ECO:0000256" key="2">
    <source>
        <dbReference type="ARBA" id="ARBA00034247"/>
    </source>
</evidence>
<organism evidence="6 7">
    <name type="scientific">Thermotomaculum hydrothermale</name>
    <dbReference type="NCBI Taxonomy" id="981385"/>
    <lineage>
        <taxon>Bacteria</taxon>
        <taxon>Pseudomonadati</taxon>
        <taxon>Acidobacteriota</taxon>
        <taxon>Holophagae</taxon>
        <taxon>Thermotomaculales</taxon>
        <taxon>Thermotomaculaceae</taxon>
        <taxon>Thermotomaculum</taxon>
    </lineage>
</organism>
<dbReference type="PROSITE" id="PS50005">
    <property type="entry name" value="TPR"/>
    <property type="match status" value="1"/>
</dbReference>
<gene>
    <name evidence="6" type="ORF">TTHT_2029</name>
</gene>
<comment type="catalytic activity">
    <reaction evidence="2">
        <text>2 GTP = 3',3'-c-di-GMP + 2 diphosphate</text>
        <dbReference type="Rhea" id="RHEA:24898"/>
        <dbReference type="ChEBI" id="CHEBI:33019"/>
        <dbReference type="ChEBI" id="CHEBI:37565"/>
        <dbReference type="ChEBI" id="CHEBI:58805"/>
        <dbReference type="EC" id="2.7.7.65"/>
    </reaction>
</comment>
<dbReference type="InterPro" id="IPR029787">
    <property type="entry name" value="Nucleotide_cyclase"/>
</dbReference>
<reference evidence="6 7" key="1">
    <citation type="journal article" date="2012" name="Extremophiles">
        <title>Thermotomaculum hydrothermale gen. nov., sp. nov., a novel heterotrophic thermophile within the phylum Acidobacteria from a deep-sea hydrothermal vent chimney in the Southern Okinawa Trough.</title>
        <authorList>
            <person name="Izumi H."/>
            <person name="Nunoura T."/>
            <person name="Miyazaki M."/>
            <person name="Mino S."/>
            <person name="Toki T."/>
            <person name="Takai K."/>
            <person name="Sako Y."/>
            <person name="Sawabe T."/>
            <person name="Nakagawa S."/>
        </authorList>
    </citation>
    <scope>NUCLEOTIDE SEQUENCE [LARGE SCALE GENOMIC DNA]</scope>
    <source>
        <strain evidence="6 7">AC55</strain>
    </source>
</reference>
<accession>A0A7R6PYZ7</accession>
<dbReference type="FunFam" id="3.30.70.270:FF:000001">
    <property type="entry name" value="Diguanylate cyclase domain protein"/>
    <property type="match status" value="1"/>
</dbReference>
<dbReference type="InterPro" id="IPR011990">
    <property type="entry name" value="TPR-like_helical_dom_sf"/>
</dbReference>
<keyword evidence="4" id="KW-1133">Transmembrane helix</keyword>
<dbReference type="Gene3D" id="3.30.70.270">
    <property type="match status" value="1"/>
</dbReference>
<evidence type="ECO:0000256" key="4">
    <source>
        <dbReference type="SAM" id="Phobius"/>
    </source>
</evidence>
<dbReference type="CDD" id="cd01949">
    <property type="entry name" value="GGDEF"/>
    <property type="match status" value="1"/>
</dbReference>
<dbReference type="InterPro" id="IPR043128">
    <property type="entry name" value="Rev_trsase/Diguanyl_cyclase"/>
</dbReference>
<dbReference type="SMART" id="SM00267">
    <property type="entry name" value="GGDEF"/>
    <property type="match status" value="1"/>
</dbReference>
<dbReference type="SMART" id="SM00028">
    <property type="entry name" value="TPR"/>
    <property type="match status" value="4"/>
</dbReference>
<dbReference type="PROSITE" id="PS50887">
    <property type="entry name" value="GGDEF"/>
    <property type="match status" value="1"/>
</dbReference>
<evidence type="ECO:0000259" key="5">
    <source>
        <dbReference type="PROSITE" id="PS50887"/>
    </source>
</evidence>
<dbReference type="EMBL" id="AP017470">
    <property type="protein sequence ID" value="BBB33470.1"/>
    <property type="molecule type" value="Genomic_DNA"/>
</dbReference>
<dbReference type="InterPro" id="IPR050469">
    <property type="entry name" value="Diguanylate_Cyclase"/>
</dbReference>
<dbReference type="PANTHER" id="PTHR45138:SF9">
    <property type="entry name" value="DIGUANYLATE CYCLASE DGCM-RELATED"/>
    <property type="match status" value="1"/>
</dbReference>
<dbReference type="Proteomes" id="UP000595564">
    <property type="component" value="Chromosome"/>
</dbReference>
<dbReference type="InterPro" id="IPR000160">
    <property type="entry name" value="GGDEF_dom"/>
</dbReference>
<dbReference type="AlphaFoldDB" id="A0A7R6PYZ7"/>
<dbReference type="GO" id="GO:0052621">
    <property type="term" value="F:diguanylate cyclase activity"/>
    <property type="evidence" value="ECO:0007669"/>
    <property type="project" value="UniProtKB-EC"/>
</dbReference>
<keyword evidence="7" id="KW-1185">Reference proteome</keyword>
<feature type="repeat" description="TPR" evidence="3">
    <location>
        <begin position="92"/>
        <end position="125"/>
    </location>
</feature>
<dbReference type="EC" id="2.7.7.65" evidence="1"/>
<feature type="transmembrane region" description="Helical" evidence="4">
    <location>
        <begin position="364"/>
        <end position="385"/>
    </location>
</feature>
<evidence type="ECO:0000256" key="3">
    <source>
        <dbReference type="PROSITE-ProRule" id="PRU00339"/>
    </source>
</evidence>
<evidence type="ECO:0000256" key="1">
    <source>
        <dbReference type="ARBA" id="ARBA00012528"/>
    </source>
</evidence>
<dbReference type="SUPFAM" id="SSF48452">
    <property type="entry name" value="TPR-like"/>
    <property type="match status" value="2"/>
</dbReference>
<sequence length="561" mass="65982">MKKSKIFVLFVFFILVFTLFSLGDRIGVDCLNVGFQNFGFQKDTDQKLIEQANKLKNYADKLDSERKNNEAIKYYQMYGNLCKKLQDNKGIYYAYVSMGICYKREKNFAKAFEYYQKALVAVEKIKDRNLRFKKKAAMYTNLGSLFEVLRFYKKSIEFYKMSNKYREKAKDYAEKYVNYLNIGQSYSQMGKLDLAVKYSLLAYNYFFTQKDYYNLCFSANNLAYQYLKAGNLNESQKFHNIALKLALERGYNDMLPYIYSGLGELYFAKGDFKNSLKYQNLAEKIAEDDFEVLRTIYMAFYKLYSATGDLDKAAKYRNKYEKLAEEFFDYKNFEKVEDFMSYLVKEKNRQKMLVLEKEKKIRELVAELSILALFLALIILGFLYYRYKTKQKINAYLDMLSKKDPLTNLYNRRAILEIIDIEKERFERTKRPFCISICDIDYFKKVNDTYGHSIGDIVLKGIASILKENLRNTDFVARWGGEEFLIFLPETDIKAAEKVLEKLRKLAESKKFSAGKIDFNVTLTFGVCEFQKSVEHTIELADKALYKGKKSGKNKVVVCEI</sequence>